<keyword evidence="4" id="KW-0456">Lyase</keyword>
<evidence type="ECO:0000256" key="4">
    <source>
        <dbReference type="ARBA" id="ARBA00023239"/>
    </source>
</evidence>
<dbReference type="Pfam" id="PF02784">
    <property type="entry name" value="Orn_Arg_deC_N"/>
    <property type="match status" value="1"/>
</dbReference>
<dbReference type="InterPro" id="IPR009006">
    <property type="entry name" value="Ala_racemase/Decarboxylase_C"/>
</dbReference>
<keyword evidence="3" id="KW-0663">Pyridoxal phosphate</keyword>
<evidence type="ECO:0000256" key="2">
    <source>
        <dbReference type="ARBA" id="ARBA00008872"/>
    </source>
</evidence>
<comment type="similarity">
    <text evidence="2">Belongs to the Orn/Lys/Arg decarboxylase class-II family.</text>
</comment>
<proteinExistence type="inferred from homology"/>
<reference evidence="6 7" key="1">
    <citation type="journal article" date="2022" name="G3 (Bethesda)">
        <title>Whole-genome sequence and methylome profiling of the almond [Prunus dulcis (Mill.) D.A. Webb] cultivar 'Nonpareil'.</title>
        <authorList>
            <person name="D'Amico-Willman K.M."/>
            <person name="Ouma W.Z."/>
            <person name="Meulia T."/>
            <person name="Sideli G.M."/>
            <person name="Gradziel T.M."/>
            <person name="Fresnedo-Ramirez J."/>
        </authorList>
    </citation>
    <scope>NUCLEOTIDE SEQUENCE [LARGE SCALE GENOMIC DNA]</scope>
    <source>
        <strain evidence="6">Clone GOH B32 T37-40</strain>
    </source>
</reference>
<comment type="cofactor">
    <cofactor evidence="1">
        <name>pyridoxal 5'-phosphate</name>
        <dbReference type="ChEBI" id="CHEBI:597326"/>
    </cofactor>
</comment>
<gene>
    <name evidence="6" type="ORF">L3X38_041948</name>
</gene>
<evidence type="ECO:0000256" key="1">
    <source>
        <dbReference type="ARBA" id="ARBA00001933"/>
    </source>
</evidence>
<dbReference type="Proteomes" id="UP001054821">
    <property type="component" value="Chromosome 8"/>
</dbReference>
<dbReference type="InterPro" id="IPR000183">
    <property type="entry name" value="Orn/DAP/Arg_de-COase"/>
</dbReference>
<dbReference type="SUPFAM" id="SSF50621">
    <property type="entry name" value="Alanine racemase C-terminal domain-like"/>
    <property type="match status" value="1"/>
</dbReference>
<dbReference type="PANTHER" id="PTHR11482">
    <property type="entry name" value="ARGININE/DIAMINOPIMELATE/ORNITHINE DECARBOXYLASE"/>
    <property type="match status" value="1"/>
</dbReference>
<feature type="domain" description="Orn/DAP/Arg decarboxylase 2 N-terminal" evidence="5">
    <location>
        <begin position="1"/>
        <end position="146"/>
    </location>
</feature>
<dbReference type="PANTHER" id="PTHR11482:SF6">
    <property type="entry name" value="ORNITHINE DECARBOXYLASE 1-RELATED"/>
    <property type="match status" value="1"/>
</dbReference>
<sequence length="195" mass="21693">MDEIHKIKRCHPKCSLLLRIAVLSDKSSWRSFRTRFGALSEQVAPLLRHAHKLGLRVVGTSFHVGSKVSESQVYRRAITAARAAFDVADELKMPKMHVLDIGGGFKANQLFDEIAETINVSIKGYFSDHQSAFDLMVMAEPGRFFAETAFTMVANLNDYLVFHNMGAYTTSAGANFNGFCIYAIPMYVAFTSANN</sequence>
<dbReference type="GO" id="GO:0033387">
    <property type="term" value="P:putrescine biosynthetic process from arginine, via ornithine"/>
    <property type="evidence" value="ECO:0007669"/>
    <property type="project" value="TreeGrafter"/>
</dbReference>
<protein>
    <recommendedName>
        <fullName evidence="5">Orn/DAP/Arg decarboxylase 2 N-terminal domain-containing protein</fullName>
    </recommendedName>
</protein>
<dbReference type="GO" id="GO:0004586">
    <property type="term" value="F:ornithine decarboxylase activity"/>
    <property type="evidence" value="ECO:0007669"/>
    <property type="project" value="TreeGrafter"/>
</dbReference>
<dbReference type="PRINTS" id="PR01179">
    <property type="entry name" value="ODADCRBXLASE"/>
</dbReference>
<dbReference type="Gene3D" id="3.20.20.10">
    <property type="entry name" value="Alanine racemase"/>
    <property type="match status" value="1"/>
</dbReference>
<dbReference type="InterPro" id="IPR002433">
    <property type="entry name" value="Orn_de-COase"/>
</dbReference>
<dbReference type="InterPro" id="IPR022644">
    <property type="entry name" value="De-COase2_N"/>
</dbReference>
<dbReference type="Gene3D" id="2.40.37.10">
    <property type="entry name" value="Lyase, Ornithine Decarboxylase, Chain A, domain 1"/>
    <property type="match status" value="1"/>
</dbReference>
<comment type="caution">
    <text evidence="6">The sequence shown here is derived from an EMBL/GenBank/DDBJ whole genome shotgun (WGS) entry which is preliminary data.</text>
</comment>
<evidence type="ECO:0000256" key="3">
    <source>
        <dbReference type="ARBA" id="ARBA00022898"/>
    </source>
</evidence>
<keyword evidence="7" id="KW-1185">Reference proteome</keyword>
<dbReference type="GO" id="GO:0005737">
    <property type="term" value="C:cytoplasm"/>
    <property type="evidence" value="ECO:0007669"/>
    <property type="project" value="TreeGrafter"/>
</dbReference>
<dbReference type="AlphaFoldDB" id="A0AAD4YL47"/>
<dbReference type="SUPFAM" id="SSF51419">
    <property type="entry name" value="PLP-binding barrel"/>
    <property type="match status" value="1"/>
</dbReference>
<name>A0AAD4YL47_PRUDU</name>
<evidence type="ECO:0000313" key="7">
    <source>
        <dbReference type="Proteomes" id="UP001054821"/>
    </source>
</evidence>
<dbReference type="InterPro" id="IPR029066">
    <property type="entry name" value="PLP-binding_barrel"/>
</dbReference>
<evidence type="ECO:0000259" key="5">
    <source>
        <dbReference type="Pfam" id="PF02784"/>
    </source>
</evidence>
<accession>A0AAD4YL47</accession>
<evidence type="ECO:0000313" key="6">
    <source>
        <dbReference type="EMBL" id="KAI5312774.1"/>
    </source>
</evidence>
<organism evidence="6 7">
    <name type="scientific">Prunus dulcis</name>
    <name type="common">Almond</name>
    <name type="synonym">Amygdalus dulcis</name>
    <dbReference type="NCBI Taxonomy" id="3755"/>
    <lineage>
        <taxon>Eukaryota</taxon>
        <taxon>Viridiplantae</taxon>
        <taxon>Streptophyta</taxon>
        <taxon>Embryophyta</taxon>
        <taxon>Tracheophyta</taxon>
        <taxon>Spermatophyta</taxon>
        <taxon>Magnoliopsida</taxon>
        <taxon>eudicotyledons</taxon>
        <taxon>Gunneridae</taxon>
        <taxon>Pentapetalae</taxon>
        <taxon>rosids</taxon>
        <taxon>fabids</taxon>
        <taxon>Rosales</taxon>
        <taxon>Rosaceae</taxon>
        <taxon>Amygdaloideae</taxon>
        <taxon>Amygdaleae</taxon>
        <taxon>Prunus</taxon>
    </lineage>
</organism>
<dbReference type="EMBL" id="JAJFAZ020000008">
    <property type="protein sequence ID" value="KAI5312774.1"/>
    <property type="molecule type" value="Genomic_DNA"/>
</dbReference>